<dbReference type="Pfam" id="PF03640">
    <property type="entry name" value="Lipoprotein_15"/>
    <property type="match status" value="2"/>
</dbReference>
<evidence type="ECO:0008006" key="5">
    <source>
        <dbReference type="Google" id="ProtNLM"/>
    </source>
</evidence>
<dbReference type="PANTHER" id="PTHR39335:SF1">
    <property type="entry name" value="BLL4220 PROTEIN"/>
    <property type="match status" value="1"/>
</dbReference>
<dbReference type="EMBL" id="CP130472">
    <property type="protein sequence ID" value="WLS47145.1"/>
    <property type="molecule type" value="Genomic_DNA"/>
</dbReference>
<protein>
    <recommendedName>
        <fullName evidence="5">Lipoprotein with Yx(FWY)xxD motif</fullName>
    </recommendedName>
</protein>
<sequence>MMALTPRTLAGSLALTLALLASGCTTTVTDPVGAPQPEAGGPGPQPNAAQSSQGSAAPDDLGQRSRDGGYWPASVQLGEHPELGPVVLDGQGFTLYRFDRDNAAPSQSNCTESCLTRWLPVLVNEKVKFKDLDPSRLGAAARPDGTQQVTVGGWPAYRFVDDRVPGQISGQGADGLWFVVAPDGGKAAAPIGQNGESSPR</sequence>
<keyword evidence="2" id="KW-0732">Signal</keyword>
<dbReference type="GO" id="GO:0043448">
    <property type="term" value="P:alkane catabolic process"/>
    <property type="evidence" value="ECO:0007669"/>
    <property type="project" value="TreeGrafter"/>
</dbReference>
<dbReference type="PANTHER" id="PTHR39335">
    <property type="entry name" value="BLL4220 PROTEIN"/>
    <property type="match status" value="1"/>
</dbReference>
<organism evidence="3 4">
    <name type="scientific">Micromonospora profundi</name>
    <dbReference type="NCBI Taxonomy" id="1420889"/>
    <lineage>
        <taxon>Bacteria</taxon>
        <taxon>Bacillati</taxon>
        <taxon>Actinomycetota</taxon>
        <taxon>Actinomycetes</taxon>
        <taxon>Micromonosporales</taxon>
        <taxon>Micromonosporaceae</taxon>
        <taxon>Micromonospora</taxon>
    </lineage>
</organism>
<feature type="chain" id="PRO_5042477055" description="Lipoprotein with Yx(FWY)xxD motif" evidence="2">
    <location>
        <begin position="24"/>
        <end position="200"/>
    </location>
</feature>
<dbReference type="AlphaFoldDB" id="A0AAJ6L3L7"/>
<dbReference type="Proteomes" id="UP001235874">
    <property type="component" value="Chromosome"/>
</dbReference>
<keyword evidence="4" id="KW-1185">Reference proteome</keyword>
<gene>
    <name evidence="3" type="ORF">Q3V37_07855</name>
</gene>
<evidence type="ECO:0000313" key="4">
    <source>
        <dbReference type="Proteomes" id="UP001235874"/>
    </source>
</evidence>
<evidence type="ECO:0000313" key="3">
    <source>
        <dbReference type="EMBL" id="WLS47145.1"/>
    </source>
</evidence>
<dbReference type="InterPro" id="IPR005297">
    <property type="entry name" value="Lipoprotein_repeat"/>
</dbReference>
<proteinExistence type="predicted"/>
<feature type="region of interest" description="Disordered" evidence="1">
    <location>
        <begin position="29"/>
        <end position="77"/>
    </location>
</feature>
<accession>A0AAJ6L3L7</accession>
<reference evidence="3 4" key="1">
    <citation type="submission" date="2023-07" db="EMBL/GenBank/DDBJ databases">
        <title>Micromonospora profundi TRM 95458 converts glycerol to a new osmotic compound.</title>
        <authorList>
            <person name="Lu D."/>
        </authorList>
    </citation>
    <scope>NUCLEOTIDE SEQUENCE [LARGE SCALE GENOMIC DNA]</scope>
    <source>
        <strain evidence="3 4">TRM95458</strain>
    </source>
</reference>
<feature type="compositionally biased region" description="Low complexity" evidence="1">
    <location>
        <begin position="29"/>
        <end position="39"/>
    </location>
</feature>
<feature type="signal peptide" evidence="2">
    <location>
        <begin position="1"/>
        <end position="23"/>
    </location>
</feature>
<dbReference type="KEGG" id="mprn:Q3V37_07855"/>
<dbReference type="PROSITE" id="PS51257">
    <property type="entry name" value="PROKAR_LIPOPROTEIN"/>
    <property type="match status" value="1"/>
</dbReference>
<name>A0AAJ6L3L7_9ACTN</name>
<evidence type="ECO:0000256" key="1">
    <source>
        <dbReference type="SAM" id="MobiDB-lite"/>
    </source>
</evidence>
<evidence type="ECO:0000256" key="2">
    <source>
        <dbReference type="SAM" id="SignalP"/>
    </source>
</evidence>
<dbReference type="RefSeq" id="WP_053651417.1">
    <property type="nucleotide sequence ID" value="NZ_CP130472.1"/>
</dbReference>